<evidence type="ECO:0000259" key="1">
    <source>
        <dbReference type="Pfam" id="PF01261"/>
    </source>
</evidence>
<name>A0A3S2TWE4_9BACI</name>
<dbReference type="Pfam" id="PF01261">
    <property type="entry name" value="AP_endonuc_2"/>
    <property type="match status" value="1"/>
</dbReference>
<dbReference type="InterPro" id="IPR013022">
    <property type="entry name" value="Xyl_isomerase-like_TIM-brl"/>
</dbReference>
<dbReference type="PANTHER" id="PTHR12110">
    <property type="entry name" value="HYDROXYPYRUVATE ISOMERASE"/>
    <property type="match status" value="1"/>
</dbReference>
<organism evidence="2 3">
    <name type="scientific">Niallia taxi</name>
    <dbReference type="NCBI Taxonomy" id="2499688"/>
    <lineage>
        <taxon>Bacteria</taxon>
        <taxon>Bacillati</taxon>
        <taxon>Bacillota</taxon>
        <taxon>Bacilli</taxon>
        <taxon>Bacillales</taxon>
        <taxon>Bacillaceae</taxon>
        <taxon>Niallia</taxon>
    </lineage>
</organism>
<dbReference type="InterPro" id="IPR036237">
    <property type="entry name" value="Xyl_isomerase-like_sf"/>
</dbReference>
<keyword evidence="3" id="KW-1185">Reference proteome</keyword>
<comment type="caution">
    <text evidence="2">The sequence shown here is derived from an EMBL/GenBank/DDBJ whole genome shotgun (WGS) entry which is preliminary data.</text>
</comment>
<sequence length="327" mass="37840">MAESIKTGVSLYSYQEEFYTGKLDLEGCIQEVAKSGAKGVEILPEQMIKGFPHIPESFYETWHGWMEKYNLTPIAYDAFLELKLFPNRITTLDESVEMMKRDISIANKLGCKVLRTLVATPIEVIGASLEYAEEKDIKIALEVHAPFTFGTPWFEERMEYIQKTGTKWFGIMPDLGVFVKRMPSVMEDWHIRHGANPKIVEYVSGNYASRADMKAIEKEVQNMGSANEYDKLFARLGTHMVYTDPQILKDYIPYIMHVHGKFYEINNKMEEPSIPYNDIISVLKNNGYTGYVNSEYEGNRHIQDYKEVDSIEQVQRHQKLLHQIIHN</sequence>
<protein>
    <submittedName>
        <fullName evidence="2">Sugar phosphate isomerase/epimerase</fullName>
    </submittedName>
</protein>
<accession>A0A3S2TWE4</accession>
<evidence type="ECO:0000313" key="3">
    <source>
        <dbReference type="Proteomes" id="UP000288024"/>
    </source>
</evidence>
<evidence type="ECO:0000313" key="2">
    <source>
        <dbReference type="EMBL" id="RVT60852.1"/>
    </source>
</evidence>
<dbReference type="EMBL" id="RZTZ01000006">
    <property type="protein sequence ID" value="RVT60852.1"/>
    <property type="molecule type" value="Genomic_DNA"/>
</dbReference>
<dbReference type="GO" id="GO:0016853">
    <property type="term" value="F:isomerase activity"/>
    <property type="evidence" value="ECO:0007669"/>
    <property type="project" value="UniProtKB-KW"/>
</dbReference>
<dbReference type="PANTHER" id="PTHR12110:SF53">
    <property type="entry name" value="BLR5974 PROTEIN"/>
    <property type="match status" value="1"/>
</dbReference>
<proteinExistence type="predicted"/>
<dbReference type="RefSeq" id="WP_127739324.1">
    <property type="nucleotide sequence ID" value="NZ_RZTZ01000006.1"/>
</dbReference>
<dbReference type="Gene3D" id="3.20.20.150">
    <property type="entry name" value="Divalent-metal-dependent TIM barrel enzymes"/>
    <property type="match status" value="1"/>
</dbReference>
<dbReference type="AlphaFoldDB" id="A0A3S2TWE4"/>
<feature type="domain" description="Xylose isomerase-like TIM barrel" evidence="1">
    <location>
        <begin position="29"/>
        <end position="306"/>
    </location>
</feature>
<reference evidence="2 3" key="1">
    <citation type="submission" date="2019-01" db="EMBL/GenBank/DDBJ databases">
        <title>Bacillus sp. M5HDSG1-1, whole genome shotgun sequence.</title>
        <authorList>
            <person name="Tuo L."/>
        </authorList>
    </citation>
    <scope>NUCLEOTIDE SEQUENCE [LARGE SCALE GENOMIC DNA]</scope>
    <source>
        <strain evidence="2 3">M5HDSG1-1</strain>
    </source>
</reference>
<dbReference type="SUPFAM" id="SSF51658">
    <property type="entry name" value="Xylose isomerase-like"/>
    <property type="match status" value="1"/>
</dbReference>
<dbReference type="InterPro" id="IPR050312">
    <property type="entry name" value="IolE/XylAMocC-like"/>
</dbReference>
<keyword evidence="2" id="KW-0413">Isomerase</keyword>
<gene>
    <name evidence="2" type="ORF">EM808_16655</name>
</gene>
<dbReference type="Proteomes" id="UP000288024">
    <property type="component" value="Unassembled WGS sequence"/>
</dbReference>